<organism evidence="9 10">
    <name type="scientific">Paraburkholderia sediminicola</name>
    <dbReference type="NCBI Taxonomy" id="458836"/>
    <lineage>
        <taxon>Bacteria</taxon>
        <taxon>Pseudomonadati</taxon>
        <taxon>Pseudomonadota</taxon>
        <taxon>Betaproteobacteria</taxon>
        <taxon>Burkholderiales</taxon>
        <taxon>Burkholderiaceae</taxon>
        <taxon>Paraburkholderia</taxon>
    </lineage>
</organism>
<keyword evidence="6" id="KW-0010">Activator</keyword>
<dbReference type="GO" id="GO:0045893">
    <property type="term" value="P:positive regulation of DNA-templated transcription"/>
    <property type="evidence" value="ECO:0007669"/>
    <property type="project" value="InterPro"/>
</dbReference>
<keyword evidence="5" id="KW-1015">Disulfide bond</keyword>
<keyword evidence="1" id="KW-0963">Cytoplasm</keyword>
<gene>
    <name evidence="9" type="primary">flhD_3</name>
    <name evidence="9" type="ORF">LMG24238_03278</name>
</gene>
<protein>
    <submittedName>
        <fullName evidence="9">Flagellar transcriptional regulator FlhD</fullName>
    </submittedName>
</protein>
<name>A0A6J5B6I8_9BURK</name>
<evidence type="ECO:0000256" key="6">
    <source>
        <dbReference type="ARBA" id="ARBA00023159"/>
    </source>
</evidence>
<comment type="function">
    <text evidence="8">Functions in complex with FlhC as a master transcriptional regulator that regulates transcription of several flagellar and non-flagellar operons by binding to their promoter region. Activates expression of class 2 flagellar genes, including fliA, which is a flagellum-specific sigma factor that turns on the class 3 genes. Also regulates genes whose products function in a variety of physiological pathways.</text>
</comment>
<dbReference type="InterPro" id="IPR036194">
    <property type="entry name" value="FlhD_sf"/>
</dbReference>
<evidence type="ECO:0000256" key="1">
    <source>
        <dbReference type="ARBA" id="ARBA00022490"/>
    </source>
</evidence>
<keyword evidence="3" id="KW-0805">Transcription regulation</keyword>
<evidence type="ECO:0000256" key="5">
    <source>
        <dbReference type="ARBA" id="ARBA00023157"/>
    </source>
</evidence>
<reference evidence="9 10" key="1">
    <citation type="submission" date="2020-04" db="EMBL/GenBank/DDBJ databases">
        <authorList>
            <person name="De Canck E."/>
        </authorList>
    </citation>
    <scope>NUCLEOTIDE SEQUENCE [LARGE SCALE GENOMIC DNA]</scope>
    <source>
        <strain evidence="9 10">LMG 24238</strain>
    </source>
</reference>
<dbReference type="Pfam" id="PF05247">
    <property type="entry name" value="FlhD"/>
    <property type="match status" value="1"/>
</dbReference>
<evidence type="ECO:0000313" key="10">
    <source>
        <dbReference type="Proteomes" id="UP000494255"/>
    </source>
</evidence>
<keyword evidence="9" id="KW-0282">Flagellum</keyword>
<dbReference type="SUPFAM" id="SSF63592">
    <property type="entry name" value="Flagellar transcriptional activator FlhD"/>
    <property type="match status" value="1"/>
</dbReference>
<evidence type="ECO:0000256" key="3">
    <source>
        <dbReference type="ARBA" id="ARBA00023015"/>
    </source>
</evidence>
<dbReference type="EMBL" id="CADIKC010000004">
    <property type="protein sequence ID" value="CAB3694259.1"/>
    <property type="molecule type" value="Genomic_DNA"/>
</dbReference>
<evidence type="ECO:0000256" key="2">
    <source>
        <dbReference type="ARBA" id="ARBA00022795"/>
    </source>
</evidence>
<accession>A0A6J5B6I8</accession>
<keyword evidence="9" id="KW-0966">Cell projection</keyword>
<dbReference type="GO" id="GO:0044780">
    <property type="term" value="P:bacterial-type flagellum assembly"/>
    <property type="evidence" value="ECO:0007669"/>
    <property type="project" value="InterPro"/>
</dbReference>
<dbReference type="Gene3D" id="1.10.4000.10">
    <property type="entry name" value="Flagellar transcriptional activator FlhD"/>
    <property type="match status" value="1"/>
</dbReference>
<keyword evidence="9" id="KW-0969">Cilium</keyword>
<evidence type="ECO:0000256" key="4">
    <source>
        <dbReference type="ARBA" id="ARBA00023125"/>
    </source>
</evidence>
<dbReference type="GO" id="GO:0003677">
    <property type="term" value="F:DNA binding"/>
    <property type="evidence" value="ECO:0007669"/>
    <property type="project" value="UniProtKB-KW"/>
</dbReference>
<keyword evidence="2" id="KW-1005">Bacterial flagellum biogenesis</keyword>
<keyword evidence="10" id="KW-1185">Reference proteome</keyword>
<sequence length="82" mass="8977">MQDRTLTKKSDSLQAIAAFNQSYLLLAQRMLAEDREQAKRALGLSDSMATRICSLTASEIEVLAESSDVICQFRVDAAPGRA</sequence>
<evidence type="ECO:0000313" key="9">
    <source>
        <dbReference type="EMBL" id="CAB3694259.1"/>
    </source>
</evidence>
<dbReference type="AlphaFoldDB" id="A0A6J5B6I8"/>
<evidence type="ECO:0000256" key="8">
    <source>
        <dbReference type="ARBA" id="ARBA00025431"/>
    </source>
</evidence>
<evidence type="ECO:0000256" key="7">
    <source>
        <dbReference type="ARBA" id="ARBA00023163"/>
    </source>
</evidence>
<dbReference type="InterPro" id="IPR023559">
    <property type="entry name" value="Flagellar_FlhD"/>
</dbReference>
<keyword evidence="7" id="KW-0804">Transcription</keyword>
<dbReference type="Proteomes" id="UP000494255">
    <property type="component" value="Unassembled WGS sequence"/>
</dbReference>
<proteinExistence type="predicted"/>
<keyword evidence="4" id="KW-0238">DNA-binding</keyword>